<evidence type="ECO:0000313" key="2">
    <source>
        <dbReference type="Proteomes" id="UP000465810"/>
    </source>
</evidence>
<evidence type="ECO:0000313" key="1">
    <source>
        <dbReference type="EMBL" id="MYL96574.1"/>
    </source>
</evidence>
<gene>
    <name evidence="1" type="ORF">GR702_02140</name>
</gene>
<dbReference type="EMBL" id="WVTD01000001">
    <property type="protein sequence ID" value="MYL96574.1"/>
    <property type="molecule type" value="Genomic_DNA"/>
</dbReference>
<comment type="caution">
    <text evidence="1">The sequence shown here is derived from an EMBL/GenBank/DDBJ whole genome shotgun (WGS) entry which is preliminary data.</text>
</comment>
<organism evidence="1 2">
    <name type="scientific">Novosphingobium silvae</name>
    <dbReference type="NCBI Taxonomy" id="2692619"/>
    <lineage>
        <taxon>Bacteria</taxon>
        <taxon>Pseudomonadati</taxon>
        <taxon>Pseudomonadota</taxon>
        <taxon>Alphaproteobacteria</taxon>
        <taxon>Sphingomonadales</taxon>
        <taxon>Sphingomonadaceae</taxon>
        <taxon>Novosphingobium</taxon>
    </lineage>
</organism>
<name>A0A7X4GE42_9SPHN</name>
<proteinExistence type="predicted"/>
<accession>A0A7X4GE42</accession>
<reference evidence="1 2" key="1">
    <citation type="submission" date="2019-12" db="EMBL/GenBank/DDBJ databases">
        <authorList>
            <person name="Feng G."/>
            <person name="Zhu H."/>
        </authorList>
    </citation>
    <scope>NUCLEOTIDE SEQUENCE [LARGE SCALE GENOMIC DNA]</scope>
    <source>
        <strain evidence="1 2">FGD1</strain>
    </source>
</reference>
<dbReference type="Proteomes" id="UP000465810">
    <property type="component" value="Unassembled WGS sequence"/>
</dbReference>
<dbReference type="AlphaFoldDB" id="A0A7X4GE42"/>
<protein>
    <submittedName>
        <fullName evidence="1">Uncharacterized protein</fullName>
    </submittedName>
</protein>
<dbReference type="RefSeq" id="WP_160984280.1">
    <property type="nucleotide sequence ID" value="NZ_WVTD01000001.1"/>
</dbReference>
<sequence length="64" mass="6567">MSRGRAFALLPAGAYCIVRAVLDLRGRRHARGLAGLVAGAVILSAQVPTTTPILSPAATGQAQR</sequence>
<keyword evidence="2" id="KW-1185">Reference proteome</keyword>